<name>A0A846QQP7_9BACT</name>
<dbReference type="GO" id="GO:0016787">
    <property type="term" value="F:hydrolase activity"/>
    <property type="evidence" value="ECO:0007669"/>
    <property type="project" value="UniProtKB-KW"/>
</dbReference>
<organism evidence="1 2">
    <name type="scientific">Desulfobaculum xiamenense</name>
    <dbReference type="NCBI Taxonomy" id="995050"/>
    <lineage>
        <taxon>Bacteria</taxon>
        <taxon>Pseudomonadati</taxon>
        <taxon>Thermodesulfobacteriota</taxon>
        <taxon>Desulfovibrionia</taxon>
        <taxon>Desulfovibrionales</taxon>
        <taxon>Desulfovibrionaceae</taxon>
        <taxon>Desulfobaculum</taxon>
    </lineage>
</organism>
<evidence type="ECO:0000313" key="1">
    <source>
        <dbReference type="EMBL" id="NJB68683.1"/>
    </source>
</evidence>
<dbReference type="AlphaFoldDB" id="A0A846QQP7"/>
<evidence type="ECO:0000313" key="2">
    <source>
        <dbReference type="Proteomes" id="UP000580856"/>
    </source>
</evidence>
<dbReference type="Proteomes" id="UP000580856">
    <property type="component" value="Unassembled WGS sequence"/>
</dbReference>
<sequence length="612" mass="66765">MQAFAKVVVLGFDGLDPRIVQRLMDAGRLPAFAALARRGAFAPVRTTVPPQSPVAWSTIATGCNPGGHGIYDFLHREPEAYRIDLSIIRKTGRNPFAPPGRQYVPPRGGTAFWEQVSRVGLPATVVRWPVTFPPPDNGARMLAGLGMPDIQGNLGRYAFYSTAEADFVGEGADKVRRLTFSGREAKTALDGPLYQALGKPKPSAVPMRIRRSGSGADIELPDAAFHLEPGAWSQWLRVKFPLPPFSKAFGICRMLLVQADPEFRLYVSPIQIDPRAQYLPLSVPEAFAEELGGGQSFFTLGMPEDTKAVSEGRIGEDHFLTLCDELMEQWTGMFFRLLDGFERGLLAFVFDTTDRVQHLFWRHIDPAHPFHDAEAAARYGGVVDAYYERADAILARVMERVGDDTAVVVCSDHGFESFRYAFNVNTWLEREGFLSHAGGEGGPLFRNVDWESTRAYSAGLNALYLNLRGREGRGGVTADERGAVQADLVRRLTDLRHPGTGEHALTAVHLGQDVFHGAFADGAPDLVLGMAPGFRVSWESALGGPGADVFTDNMNHWSGDHCQAPGNVPGILLCSVPLDMGDPGLENIGPTVLELLGLSRPETMQGVPLLSM</sequence>
<dbReference type="RefSeq" id="WP_167941729.1">
    <property type="nucleotide sequence ID" value="NZ_JAATJA010000002.1"/>
</dbReference>
<keyword evidence="1" id="KW-0378">Hydrolase</keyword>
<gene>
    <name evidence="1" type="ORF">GGQ74_002356</name>
</gene>
<dbReference type="SUPFAM" id="SSF53649">
    <property type="entry name" value="Alkaline phosphatase-like"/>
    <property type="match status" value="2"/>
</dbReference>
<protein>
    <submittedName>
        <fullName evidence="1">Putative AlkP superfamily phosphohydrolase/phosphomutase</fullName>
    </submittedName>
</protein>
<dbReference type="InterPro" id="IPR002591">
    <property type="entry name" value="Phosphodiest/P_Trfase"/>
</dbReference>
<dbReference type="Gene3D" id="3.40.720.10">
    <property type="entry name" value="Alkaline Phosphatase, subunit A"/>
    <property type="match status" value="2"/>
</dbReference>
<dbReference type="EMBL" id="JAATJA010000002">
    <property type="protein sequence ID" value="NJB68683.1"/>
    <property type="molecule type" value="Genomic_DNA"/>
</dbReference>
<comment type="caution">
    <text evidence="1">The sequence shown here is derived from an EMBL/GenBank/DDBJ whole genome shotgun (WGS) entry which is preliminary data.</text>
</comment>
<accession>A0A846QQP7</accession>
<keyword evidence="2" id="KW-1185">Reference proteome</keyword>
<proteinExistence type="predicted"/>
<reference evidence="1 2" key="1">
    <citation type="submission" date="2020-03" db="EMBL/GenBank/DDBJ databases">
        <title>Genomic Encyclopedia of Type Strains, Phase IV (KMG-IV): sequencing the most valuable type-strain genomes for metagenomic binning, comparative biology and taxonomic classification.</title>
        <authorList>
            <person name="Goeker M."/>
        </authorList>
    </citation>
    <scope>NUCLEOTIDE SEQUENCE [LARGE SCALE GENOMIC DNA]</scope>
    <source>
        <strain evidence="1 2">DSM 24233</strain>
    </source>
</reference>
<dbReference type="InterPro" id="IPR017850">
    <property type="entry name" value="Alkaline_phosphatase_core_sf"/>
</dbReference>
<dbReference type="Pfam" id="PF01663">
    <property type="entry name" value="Phosphodiest"/>
    <property type="match status" value="2"/>
</dbReference>